<dbReference type="InterPro" id="IPR012349">
    <property type="entry name" value="Split_barrel_FMN-bd"/>
</dbReference>
<organism evidence="2 3">
    <name type="scientific">Nocardia bovistercoris</name>
    <dbReference type="NCBI Taxonomy" id="2785916"/>
    <lineage>
        <taxon>Bacteria</taxon>
        <taxon>Bacillati</taxon>
        <taxon>Actinomycetota</taxon>
        <taxon>Actinomycetes</taxon>
        <taxon>Mycobacteriales</taxon>
        <taxon>Nocardiaceae</taxon>
        <taxon>Nocardia</taxon>
    </lineage>
</organism>
<accession>A0A931N3J5</accession>
<dbReference type="Pfam" id="PF01243">
    <property type="entry name" value="PNPOx_N"/>
    <property type="match status" value="1"/>
</dbReference>
<dbReference type="SUPFAM" id="SSF50475">
    <property type="entry name" value="FMN-binding split barrel"/>
    <property type="match status" value="1"/>
</dbReference>
<dbReference type="AlphaFoldDB" id="A0A931N3J5"/>
<dbReference type="InterPro" id="IPR011576">
    <property type="entry name" value="Pyridox_Oxase_N"/>
</dbReference>
<dbReference type="RefSeq" id="WP_196150131.1">
    <property type="nucleotide sequence ID" value="NZ_JADMLG010000006.1"/>
</dbReference>
<gene>
    <name evidence="2" type="ORF">IT779_16120</name>
</gene>
<evidence type="ECO:0000259" key="1">
    <source>
        <dbReference type="Pfam" id="PF01243"/>
    </source>
</evidence>
<dbReference type="EMBL" id="JADMLG010000006">
    <property type="protein sequence ID" value="MBH0777802.1"/>
    <property type="molecule type" value="Genomic_DNA"/>
</dbReference>
<dbReference type="Gene3D" id="2.30.110.10">
    <property type="entry name" value="Electron Transport, Fmn-binding Protein, Chain A"/>
    <property type="match status" value="1"/>
</dbReference>
<sequence length="130" mass="14760">MISKVPAGYEDLLERPIVGVLATVTPHGAPDQTPMRFKWDGARLRMSHTIPRRKFTSLQANPNYSFLLTDPDKPSRCLQTQGWLITVLADEEGKFYRELNERYGEAENGLPDDVLDRVVLILDATRFTAK</sequence>
<feature type="domain" description="Pyridoxamine 5'-phosphate oxidase N-terminal" evidence="1">
    <location>
        <begin position="9"/>
        <end position="127"/>
    </location>
</feature>
<evidence type="ECO:0000313" key="3">
    <source>
        <dbReference type="Proteomes" id="UP000655751"/>
    </source>
</evidence>
<evidence type="ECO:0000313" key="2">
    <source>
        <dbReference type="EMBL" id="MBH0777802.1"/>
    </source>
</evidence>
<reference evidence="2" key="1">
    <citation type="submission" date="2020-11" db="EMBL/GenBank/DDBJ databases">
        <title>Nocardia NEAU-351.nov., a novel actinomycete isolated from the cow dung.</title>
        <authorList>
            <person name="Zhang X."/>
        </authorList>
    </citation>
    <scope>NUCLEOTIDE SEQUENCE</scope>
    <source>
        <strain evidence="2">NEAU-351</strain>
    </source>
</reference>
<keyword evidence="3" id="KW-1185">Reference proteome</keyword>
<proteinExistence type="predicted"/>
<comment type="caution">
    <text evidence="2">The sequence shown here is derived from an EMBL/GenBank/DDBJ whole genome shotgun (WGS) entry which is preliminary data.</text>
</comment>
<protein>
    <submittedName>
        <fullName evidence="2">Pyridoxamine 5'-phosphate oxidase family protein</fullName>
    </submittedName>
</protein>
<name>A0A931N3J5_9NOCA</name>
<dbReference type="Proteomes" id="UP000655751">
    <property type="component" value="Unassembled WGS sequence"/>
</dbReference>